<dbReference type="EMBL" id="NDHI03003559">
    <property type="protein sequence ID" value="PNJ21601.1"/>
    <property type="molecule type" value="Genomic_DNA"/>
</dbReference>
<organism evidence="2">
    <name type="scientific">Pongo abelii</name>
    <name type="common">Sumatran orangutan</name>
    <name type="synonym">Pongo pygmaeus abelii</name>
    <dbReference type="NCBI Taxonomy" id="9601"/>
    <lineage>
        <taxon>Eukaryota</taxon>
        <taxon>Metazoa</taxon>
        <taxon>Chordata</taxon>
        <taxon>Craniata</taxon>
        <taxon>Vertebrata</taxon>
        <taxon>Euteleostomi</taxon>
        <taxon>Mammalia</taxon>
        <taxon>Eutheria</taxon>
        <taxon>Euarchontoglires</taxon>
        <taxon>Primates</taxon>
        <taxon>Haplorrhini</taxon>
        <taxon>Catarrhini</taxon>
        <taxon>Hominidae</taxon>
        <taxon>Pongo</taxon>
    </lineage>
</organism>
<proteinExistence type="predicted"/>
<accession>A0A2J8SLE2</accession>
<evidence type="ECO:0000256" key="1">
    <source>
        <dbReference type="SAM" id="MobiDB-lite"/>
    </source>
</evidence>
<evidence type="ECO:0000313" key="2">
    <source>
        <dbReference type="EMBL" id="PNJ21601.1"/>
    </source>
</evidence>
<protein>
    <submittedName>
        <fullName evidence="2">EFCAB14 isoform 4</fullName>
    </submittedName>
</protein>
<feature type="non-terminal residue" evidence="2">
    <location>
        <position position="1"/>
    </location>
</feature>
<reference evidence="2" key="1">
    <citation type="submission" date="2017-12" db="EMBL/GenBank/DDBJ databases">
        <title>High-resolution comparative analysis of great ape genomes.</title>
        <authorList>
            <person name="Pollen A."/>
            <person name="Hastie A."/>
            <person name="Hormozdiari F."/>
            <person name="Dougherty M."/>
            <person name="Liu R."/>
            <person name="Chaisson M."/>
            <person name="Hoppe E."/>
            <person name="Hill C."/>
            <person name="Pang A."/>
            <person name="Hillier L."/>
            <person name="Baker C."/>
            <person name="Armstrong J."/>
            <person name="Shendure J."/>
            <person name="Paten B."/>
            <person name="Wilson R."/>
            <person name="Chao H."/>
            <person name="Schneider V."/>
            <person name="Ventura M."/>
            <person name="Kronenberg Z."/>
            <person name="Murali S."/>
            <person name="Gordon D."/>
            <person name="Cantsilieris S."/>
            <person name="Munson K."/>
            <person name="Nelson B."/>
            <person name="Raja A."/>
            <person name="Underwood J."/>
            <person name="Diekhans M."/>
            <person name="Fiddes I."/>
            <person name="Haussler D."/>
            <person name="Eichler E."/>
        </authorList>
    </citation>
    <scope>NUCLEOTIDE SEQUENCE [LARGE SCALE GENOMIC DNA]</scope>
    <source>
        <strain evidence="2">Susie</strain>
    </source>
</reference>
<dbReference type="AlphaFoldDB" id="A0A2J8SLE2"/>
<name>A0A2J8SLE2_PONAB</name>
<feature type="region of interest" description="Disordered" evidence="1">
    <location>
        <begin position="1"/>
        <end position="34"/>
    </location>
</feature>
<sequence>ATSELDNKTHSENLKQMGDRSATLKRESLDQVTNRTDTVKIQSIKFCHQLTYHQGETEERSGENL</sequence>
<feature type="compositionally biased region" description="Basic and acidic residues" evidence="1">
    <location>
        <begin position="1"/>
        <end position="13"/>
    </location>
</feature>
<comment type="caution">
    <text evidence="2">The sequence shown here is derived from an EMBL/GenBank/DDBJ whole genome shotgun (WGS) entry which is preliminary data.</text>
</comment>
<gene>
    <name evidence="2" type="ORF">CR201_G0041834</name>
</gene>